<gene>
    <name evidence="2" type="ORF">CPUR_02956</name>
</gene>
<evidence type="ECO:0000313" key="2">
    <source>
        <dbReference type="EMBL" id="CCE29263.1"/>
    </source>
</evidence>
<keyword evidence="3" id="KW-1185">Reference proteome</keyword>
<dbReference type="SUPFAM" id="SSF82199">
    <property type="entry name" value="SET domain"/>
    <property type="match status" value="1"/>
</dbReference>
<reference evidence="2 3" key="1">
    <citation type="journal article" date="2013" name="PLoS Genet.">
        <title>Plant-symbiotic fungi as chemical engineers: Multi-genome analysis of the Clavicipitaceae reveals dynamics of alkaloid loci.</title>
        <authorList>
            <person name="Schardl C.L."/>
            <person name="Young C.A."/>
            <person name="Hesse U."/>
            <person name="Amyotte S.G."/>
            <person name="Andreeva K."/>
            <person name="Calie P.J."/>
            <person name="Fleetwood D.J."/>
            <person name="Haws D.C."/>
            <person name="Moore N."/>
            <person name="Oeser B."/>
            <person name="Panaccione D.G."/>
            <person name="Schweri K.K."/>
            <person name="Voisey C.R."/>
            <person name="Farman M.L."/>
            <person name="Jaromczyk J.W."/>
            <person name="Roe B.A."/>
            <person name="O'Sullivan D.M."/>
            <person name="Scott B."/>
            <person name="Tudzynski P."/>
            <person name="An Z."/>
            <person name="Arnaoudova E.G."/>
            <person name="Bullock C.T."/>
            <person name="Charlton N.D."/>
            <person name="Chen L."/>
            <person name="Cox M."/>
            <person name="Dinkins R.D."/>
            <person name="Florea S."/>
            <person name="Glenn A.E."/>
            <person name="Gordon A."/>
            <person name="Gueldener U."/>
            <person name="Harris D.R."/>
            <person name="Hollin W."/>
            <person name="Jaromczyk J."/>
            <person name="Johnson R.D."/>
            <person name="Khan A.K."/>
            <person name="Leistner E."/>
            <person name="Leuchtmann A."/>
            <person name="Li C."/>
            <person name="Liu J."/>
            <person name="Liu J."/>
            <person name="Liu M."/>
            <person name="Mace W."/>
            <person name="Machado C."/>
            <person name="Nagabhyru P."/>
            <person name="Pan J."/>
            <person name="Schmid J."/>
            <person name="Sugawara K."/>
            <person name="Steiner U."/>
            <person name="Takach J.E."/>
            <person name="Tanaka E."/>
            <person name="Webb J.S."/>
            <person name="Wilson E.V."/>
            <person name="Wiseman J.L."/>
            <person name="Yoshida R."/>
            <person name="Zeng Z."/>
        </authorList>
    </citation>
    <scope>NUCLEOTIDE SEQUENCE [LARGE SCALE GENOMIC DNA]</scope>
    <source>
        <strain evidence="2 3">20.1</strain>
    </source>
</reference>
<dbReference type="PANTHER" id="PTHR47332:SF2">
    <property type="entry name" value="SET-6"/>
    <property type="match status" value="1"/>
</dbReference>
<organism evidence="2 3">
    <name type="scientific">Claviceps purpurea (strain 20.1)</name>
    <name type="common">Ergot fungus</name>
    <name type="synonym">Sphacelia segetum</name>
    <dbReference type="NCBI Taxonomy" id="1111077"/>
    <lineage>
        <taxon>Eukaryota</taxon>
        <taxon>Fungi</taxon>
        <taxon>Dikarya</taxon>
        <taxon>Ascomycota</taxon>
        <taxon>Pezizomycotina</taxon>
        <taxon>Sordariomycetes</taxon>
        <taxon>Hypocreomycetidae</taxon>
        <taxon>Hypocreales</taxon>
        <taxon>Clavicipitaceae</taxon>
        <taxon>Claviceps</taxon>
    </lineage>
</organism>
<dbReference type="InterPro" id="IPR001214">
    <property type="entry name" value="SET_dom"/>
</dbReference>
<dbReference type="InterPro" id="IPR053185">
    <property type="entry name" value="SET_domain_protein"/>
</dbReference>
<dbReference type="VEuPathDB" id="FungiDB:CPUR_02956"/>
<protein>
    <recommendedName>
        <fullName evidence="1">SET domain-containing protein</fullName>
    </recommendedName>
</protein>
<feature type="domain" description="SET" evidence="1">
    <location>
        <begin position="7"/>
        <end position="47"/>
    </location>
</feature>
<comment type="caution">
    <text evidence="2">The sequence shown here is derived from an EMBL/GenBank/DDBJ whole genome shotgun (WGS) entry which is preliminary data.</text>
</comment>
<dbReference type="Pfam" id="PF00856">
    <property type="entry name" value="SET"/>
    <property type="match status" value="1"/>
</dbReference>
<dbReference type="Proteomes" id="UP000016801">
    <property type="component" value="Unassembled WGS sequence"/>
</dbReference>
<sequence>MAIFLEASRINYDCASNAEEDWNSNIKRHTVHAMRDIHVGEEITLPYACLPSTRTTRQWFFQKQHGFVCLCQTCALPYTQKEERERKLFQIASLRQVYEDTVSLCPPIRSLQHLEAQVRIYNELNREELVLAMVYKLAAFLVISHGDLARGRVFAQKGESICKTLLGSDNPMTIKFTNLARYPSRYKKYGHSMRWKLPVDQIPHELGPHDFENWLWSREEPIDPPAKALIPPKQSFFSGFVDLPNKDDIGTNSSFKKRHWCFLGQVMEPILVVPLDLQVMDVHGKRLRVHFYTPQMGMYELSPQQADRGHTLAILDARKYDFKFGPPGVLLQDVRMLKDCQMVGWVTKAHKACCKFLKDPDLRSLLLTEWDGVQNSVSFPLKVANGFC</sequence>
<dbReference type="OrthoDB" id="265717at2759"/>
<dbReference type="Gene3D" id="2.170.270.10">
    <property type="entry name" value="SET domain"/>
    <property type="match status" value="1"/>
</dbReference>
<accession>M1W8H0</accession>
<dbReference type="STRING" id="1111077.M1W8H0"/>
<dbReference type="EMBL" id="CAGA01000013">
    <property type="protein sequence ID" value="CCE29263.1"/>
    <property type="molecule type" value="Genomic_DNA"/>
</dbReference>
<name>M1W8H0_CLAP2</name>
<dbReference type="HOGENOM" id="CLU_037221_0_0_1"/>
<evidence type="ECO:0000259" key="1">
    <source>
        <dbReference type="Pfam" id="PF00856"/>
    </source>
</evidence>
<dbReference type="eggNOG" id="KOG2084">
    <property type="taxonomic scope" value="Eukaryota"/>
</dbReference>
<dbReference type="PANTHER" id="PTHR47332">
    <property type="entry name" value="SET DOMAIN-CONTAINING PROTEIN 5"/>
    <property type="match status" value="1"/>
</dbReference>
<dbReference type="AlphaFoldDB" id="M1W8H0"/>
<dbReference type="InterPro" id="IPR046341">
    <property type="entry name" value="SET_dom_sf"/>
</dbReference>
<proteinExistence type="predicted"/>
<evidence type="ECO:0000313" key="3">
    <source>
        <dbReference type="Proteomes" id="UP000016801"/>
    </source>
</evidence>